<dbReference type="InterPro" id="IPR023023">
    <property type="entry name" value="dNTPase_2"/>
</dbReference>
<sequence length="410" mass="46742">MFDQDTIDYAREQEQKVSHLEYRVFEHKDGRSTGRKELMRDYARILYSSSFRRLQGKMQLLGIDAGRFNRNRLTHSLEVAQIARSIASDLDLRETVVAEAAALAHDIGNPPFGHHGEDVLNELCAGCGGYEGNAQAFRILRTLERKHHLYDGLNLNLRTLMAVTKYFHLRTVNPRKFLYDDDHAFLTGQLACHDLVISKSIDAEIMDLADEIAYAAHDLEDAMSFGLISLGEIIHEFKISHDFSDACPAIEALAREVEQDAMQASRSGSSEEYAMVLKKELTSKIVNTLCADIGLVEGKEGHRLGYKRHAKLAEGLKKLLFKAILRKKDVQLYEKRGERVIRGLFEVYSDEKYNRGNRLLPPELRSLSACKDRLVTDYIAGMMDLYSIQEYERYFGKGSLDGYYFAEPRK</sequence>
<evidence type="ECO:0000313" key="4">
    <source>
        <dbReference type="EMBL" id="MEA5670789.1"/>
    </source>
</evidence>
<reference evidence="4 5" key="1">
    <citation type="submission" date="2023-12" db="EMBL/GenBank/DDBJ databases">
        <title>Pseudomonas machongensis sp. nov., isolated from wilted pepper plants (Capsicum annuum).</title>
        <authorList>
            <person name="Qiu M."/>
            <person name="Li Y."/>
            <person name="Liu Q."/>
            <person name="Zhang X."/>
            <person name="Huang Y."/>
            <person name="Guo R."/>
            <person name="Hu M."/>
            <person name="Zhou J."/>
            <person name="Zhou X."/>
        </authorList>
    </citation>
    <scope>NUCLEOTIDE SEQUENCE [LARGE SCALE GENOMIC DNA]</scope>
    <source>
        <strain evidence="4 5">MH2</strain>
    </source>
</reference>
<dbReference type="PANTHER" id="PTHR11373">
    <property type="entry name" value="DEOXYNUCLEOSIDE TRIPHOSPHATE TRIPHOSPHOHYDROLASE"/>
    <property type="match status" value="1"/>
</dbReference>
<dbReference type="InterPro" id="IPR006674">
    <property type="entry name" value="HD_domain"/>
</dbReference>
<dbReference type="InterPro" id="IPR006261">
    <property type="entry name" value="dGTPase"/>
</dbReference>
<protein>
    <recommendedName>
        <fullName evidence="2">Deoxyguanosinetriphosphate triphosphohydrolase-like protein</fullName>
    </recommendedName>
</protein>
<evidence type="ECO:0000313" key="5">
    <source>
        <dbReference type="Proteomes" id="UP001302573"/>
    </source>
</evidence>
<organism evidence="4 5">
    <name type="scientific">Pseudomonas machongensis</name>
    <dbReference type="NCBI Taxonomy" id="3110229"/>
    <lineage>
        <taxon>Bacteria</taxon>
        <taxon>Pseudomonadati</taxon>
        <taxon>Pseudomonadota</taxon>
        <taxon>Gammaproteobacteria</taxon>
        <taxon>Pseudomonadales</taxon>
        <taxon>Pseudomonadaceae</taxon>
        <taxon>Pseudomonas</taxon>
    </lineage>
</organism>
<dbReference type="RefSeq" id="WP_323452706.1">
    <property type="nucleotide sequence ID" value="NZ_JAYFUI010000071.1"/>
</dbReference>
<comment type="caution">
    <text evidence="4">The sequence shown here is derived from an EMBL/GenBank/DDBJ whole genome shotgun (WGS) entry which is preliminary data.</text>
</comment>
<dbReference type="PANTHER" id="PTHR11373:SF40">
    <property type="entry name" value="DEOXYGUANOSINETRIPHOSPHATE TRIPHOSPHOHYDROLASE-LIKE PROTEIN 2"/>
    <property type="match status" value="1"/>
</dbReference>
<evidence type="ECO:0000256" key="1">
    <source>
        <dbReference type="ARBA" id="ARBA00022801"/>
    </source>
</evidence>
<comment type="similarity">
    <text evidence="2">Belongs to the dGTPase family. Type 2 subfamily.</text>
</comment>
<keyword evidence="1 2" id="KW-0378">Hydrolase</keyword>
<dbReference type="Proteomes" id="UP001302573">
    <property type="component" value="Unassembled WGS sequence"/>
</dbReference>
<dbReference type="CDD" id="cd00077">
    <property type="entry name" value="HDc"/>
    <property type="match status" value="1"/>
</dbReference>
<dbReference type="SMART" id="SM00471">
    <property type="entry name" value="HDc"/>
    <property type="match status" value="1"/>
</dbReference>
<dbReference type="EMBL" id="JAYFUI010000071">
    <property type="protein sequence ID" value="MEA5670789.1"/>
    <property type="molecule type" value="Genomic_DNA"/>
</dbReference>
<name>A0ABU5VBQ3_9PSED</name>
<dbReference type="Gene3D" id="1.10.3210.10">
    <property type="entry name" value="Hypothetical protein af1432"/>
    <property type="match status" value="1"/>
</dbReference>
<gene>
    <name evidence="4" type="primary">dgt</name>
    <name evidence="4" type="ORF">VA602_05500</name>
</gene>
<dbReference type="InterPro" id="IPR026875">
    <property type="entry name" value="PHydrolase_assoc_dom"/>
</dbReference>
<feature type="domain" description="HD" evidence="3">
    <location>
        <begin position="72"/>
        <end position="215"/>
    </location>
</feature>
<dbReference type="InterPro" id="IPR003607">
    <property type="entry name" value="HD/PDEase_dom"/>
</dbReference>
<evidence type="ECO:0000259" key="3">
    <source>
        <dbReference type="PROSITE" id="PS51831"/>
    </source>
</evidence>
<dbReference type="Pfam" id="PF13286">
    <property type="entry name" value="HD_assoc"/>
    <property type="match status" value="1"/>
</dbReference>
<dbReference type="InterPro" id="IPR050135">
    <property type="entry name" value="dGTPase-like"/>
</dbReference>
<accession>A0ABU5VBQ3</accession>
<dbReference type="NCBIfam" id="TIGR01353">
    <property type="entry name" value="dGTP_triPase"/>
    <property type="match status" value="1"/>
</dbReference>
<proteinExistence type="inferred from homology"/>
<evidence type="ECO:0000256" key="2">
    <source>
        <dbReference type="HAMAP-Rule" id="MF_01212"/>
    </source>
</evidence>
<dbReference type="Pfam" id="PF01966">
    <property type="entry name" value="HD"/>
    <property type="match status" value="1"/>
</dbReference>
<keyword evidence="5" id="KW-1185">Reference proteome</keyword>
<dbReference type="PROSITE" id="PS51831">
    <property type="entry name" value="HD"/>
    <property type="match status" value="1"/>
</dbReference>
<dbReference type="SUPFAM" id="SSF109604">
    <property type="entry name" value="HD-domain/PDEase-like"/>
    <property type="match status" value="1"/>
</dbReference>
<dbReference type="HAMAP" id="MF_01212">
    <property type="entry name" value="dGTPase_type2"/>
    <property type="match status" value="1"/>
</dbReference>